<dbReference type="KEGG" id="cdo:CDOO_03225"/>
<dbReference type="HOGENOM" id="CLU_425603_0_0_11"/>
<gene>
    <name evidence="2" type="ORF">CDOO_03225</name>
</gene>
<feature type="transmembrane region" description="Helical" evidence="1">
    <location>
        <begin position="373"/>
        <end position="391"/>
    </location>
</feature>
<feature type="transmembrane region" description="Helical" evidence="1">
    <location>
        <begin position="324"/>
        <end position="341"/>
    </location>
</feature>
<dbReference type="STRING" id="558173.CDOO_03225"/>
<feature type="transmembrane region" description="Helical" evidence="1">
    <location>
        <begin position="134"/>
        <end position="160"/>
    </location>
</feature>
<accession>A0A097IE12</accession>
<keyword evidence="3" id="KW-1185">Reference proteome</keyword>
<feature type="transmembrane region" description="Helical" evidence="1">
    <location>
        <begin position="347"/>
        <end position="368"/>
    </location>
</feature>
<feature type="transmembrane region" description="Helical" evidence="1">
    <location>
        <begin position="74"/>
        <end position="95"/>
    </location>
</feature>
<evidence type="ECO:0000313" key="3">
    <source>
        <dbReference type="Proteomes" id="UP000029914"/>
    </source>
</evidence>
<proteinExistence type="predicted"/>
<feature type="transmembrane region" description="Helical" evidence="1">
    <location>
        <begin position="397"/>
        <end position="414"/>
    </location>
</feature>
<evidence type="ECO:0000256" key="1">
    <source>
        <dbReference type="SAM" id="Phobius"/>
    </source>
</evidence>
<feature type="transmembrane region" description="Helical" evidence="1">
    <location>
        <begin position="225"/>
        <end position="249"/>
    </location>
</feature>
<dbReference type="EMBL" id="CP006764">
    <property type="protein sequence ID" value="AIT60364.1"/>
    <property type="molecule type" value="Genomic_DNA"/>
</dbReference>
<feature type="transmembrane region" description="Helical" evidence="1">
    <location>
        <begin position="107"/>
        <end position="127"/>
    </location>
</feature>
<keyword evidence="1" id="KW-0472">Membrane</keyword>
<reference evidence="2 3" key="1">
    <citation type="submission" date="2013-09" db="EMBL/GenBank/DDBJ databases">
        <title>Complete genome sequence of Corynebacterium doosanense CAU 212(T) (=DSM 45436(T)), isolated from activated sludge.</title>
        <authorList>
            <person name="Schaffert L."/>
            <person name="Albersmeier A."/>
            <person name="Kalinowski J."/>
            <person name="Ruckert C."/>
        </authorList>
    </citation>
    <scope>NUCLEOTIDE SEQUENCE [LARGE SCALE GENOMIC DNA]</scope>
    <source>
        <strain evidence="2 3">CAU 212</strain>
    </source>
</reference>
<feature type="transmembrane region" description="Helical" evidence="1">
    <location>
        <begin position="279"/>
        <end position="304"/>
    </location>
</feature>
<dbReference type="Gene3D" id="1.20.1740.10">
    <property type="entry name" value="Amino acid/polyamine transporter I"/>
    <property type="match status" value="1"/>
</dbReference>
<dbReference type="Proteomes" id="UP000029914">
    <property type="component" value="Chromosome"/>
</dbReference>
<sequence>MCLSGVDYFSTLGYQPGIALLAAGALAPLATLILVAVTLLGAVPVYRAVAAKSPHGLGSVALVENIVHGWKAKFLILVLLGFALTDFMVTITLSSSDASAHLLHSTSSPWLIPLTVGLIVVLAAVFMRGFTEAVSVAVVIVGVYLSLTTVVIAVAMYHVVTDGAVVSAWWASLWHSQGNPWMVLLVAVIVFPKLALGLSGFETGVSVMPLIRADNLEQRIHRGKLLVTVSAAIMSVFLISSAFVCALLIPETQYSPGGAADGRALAYLAQLYLGDAFGLVYAIASVAILWFAGASAMAGMLALIPRYLPRYGMAPEWARRSRPMVLLLSALAIVIVLIFRADVDAQSGAYATGVLVLLVSGAVSVAVLSDRKLLPVLTALVLGVTLLANVVERPDGLKVAAFFIAAIVAVSLFSRWRRGYELRDVGVTFNPSAERILQAHSTGSSLTIIPSAPGGGDAKVRGMRMRGRVRGPVVLLEVTLVDPSSYAEELCVRGGNDDGVPVLRVAAPSVANAVAVIALRIQAMTGITPDVYFEWSSGSPLREAARYLFTGRGQNATATQEILRRAEADEDRRPRIHVD</sequence>
<protein>
    <submittedName>
        <fullName evidence="2">Amino acid transporter</fullName>
    </submittedName>
</protein>
<name>A0A097IE12_9CORY</name>
<keyword evidence="1" id="KW-1133">Transmembrane helix</keyword>
<keyword evidence="1" id="KW-0812">Transmembrane</keyword>
<feature type="transmembrane region" description="Helical" evidence="1">
    <location>
        <begin position="180"/>
        <end position="205"/>
    </location>
</feature>
<feature type="transmembrane region" description="Helical" evidence="1">
    <location>
        <begin position="18"/>
        <end position="43"/>
    </location>
</feature>
<organism evidence="2 3">
    <name type="scientific">Corynebacterium doosanense CAU 212 = DSM 45436</name>
    <dbReference type="NCBI Taxonomy" id="558173"/>
    <lineage>
        <taxon>Bacteria</taxon>
        <taxon>Bacillati</taxon>
        <taxon>Actinomycetota</taxon>
        <taxon>Actinomycetes</taxon>
        <taxon>Mycobacteriales</taxon>
        <taxon>Corynebacteriaceae</taxon>
        <taxon>Corynebacterium</taxon>
    </lineage>
</organism>
<dbReference type="OrthoDB" id="232755at2"/>
<dbReference type="AlphaFoldDB" id="A0A097IE12"/>
<dbReference type="eggNOG" id="COG0531">
    <property type="taxonomic scope" value="Bacteria"/>
</dbReference>
<evidence type="ECO:0000313" key="2">
    <source>
        <dbReference type="EMBL" id="AIT60364.1"/>
    </source>
</evidence>